<dbReference type="Proteomes" id="UP000524893">
    <property type="component" value="Unassembled WGS sequence"/>
</dbReference>
<sequence>MNQEIRNFNQDLVKTISKSIFKTEITSIKRLEDIAFEKGYEEKDVRKILKIFF</sequence>
<name>A0A9X0PH06_9STAP</name>
<reference evidence="1 2" key="1">
    <citation type="journal article" date="2020" name="Access Microbiol">
        <title>Isolation and genome sequencing of Staphylococcus schleiferi subspecies coagulans from Antarctic seals.</title>
        <authorList>
            <person name="Foster G."/>
            <person name="Robb A."/>
            <person name="Paterson G.K."/>
        </authorList>
    </citation>
    <scope>NUCLEOTIDE SEQUENCE [LARGE SCALE GENOMIC DNA]</scope>
    <source>
        <strain evidence="1 2">M615/02/4</strain>
    </source>
</reference>
<dbReference type="AlphaFoldDB" id="A0A9X0PH06"/>
<proteinExistence type="predicted"/>
<gene>
    <name evidence="1" type="ORF">HR081_12205</name>
</gene>
<organism evidence="1 2">
    <name type="scientific">Staphylococcus coagulans</name>
    <dbReference type="NCBI Taxonomy" id="74706"/>
    <lineage>
        <taxon>Bacteria</taxon>
        <taxon>Bacillati</taxon>
        <taxon>Bacillota</taxon>
        <taxon>Bacilli</taxon>
        <taxon>Bacillales</taxon>
        <taxon>Staphylococcaceae</taxon>
        <taxon>Staphylococcus</taxon>
    </lineage>
</organism>
<protein>
    <submittedName>
        <fullName evidence="1">Uncharacterized protein</fullName>
    </submittedName>
</protein>
<accession>A0A9X0PH06</accession>
<comment type="caution">
    <text evidence="1">The sequence shown here is derived from an EMBL/GenBank/DDBJ whole genome shotgun (WGS) entry which is preliminary data.</text>
</comment>
<dbReference type="RefSeq" id="WP_182281360.1">
    <property type="nucleotide sequence ID" value="NZ_JABTCN010000074.1"/>
</dbReference>
<evidence type="ECO:0000313" key="1">
    <source>
        <dbReference type="EMBL" id="MBA8777631.1"/>
    </source>
</evidence>
<dbReference type="EMBL" id="JABTCN010000074">
    <property type="protein sequence ID" value="MBA8777631.1"/>
    <property type="molecule type" value="Genomic_DNA"/>
</dbReference>
<evidence type="ECO:0000313" key="2">
    <source>
        <dbReference type="Proteomes" id="UP000524893"/>
    </source>
</evidence>